<organism evidence="1 2">
    <name type="scientific">Aeromicrobium fastidiosum</name>
    <dbReference type="NCBI Taxonomy" id="52699"/>
    <lineage>
        <taxon>Bacteria</taxon>
        <taxon>Bacillati</taxon>
        <taxon>Actinomycetota</taxon>
        <taxon>Actinomycetes</taxon>
        <taxon>Propionibacteriales</taxon>
        <taxon>Nocardioidaceae</taxon>
        <taxon>Aeromicrobium</taxon>
    </lineage>
</organism>
<protein>
    <submittedName>
        <fullName evidence="1">DUF433 domain-containing protein</fullName>
    </submittedName>
</protein>
<gene>
    <name evidence="1" type="ORF">ESP62_010955</name>
</gene>
<keyword evidence="2" id="KW-1185">Reference proteome</keyword>
<evidence type="ECO:0000313" key="2">
    <source>
        <dbReference type="Proteomes" id="UP001515100"/>
    </source>
</evidence>
<comment type="caution">
    <text evidence="1">The sequence shown here is derived from an EMBL/GenBank/DDBJ whole genome shotgun (WGS) entry which is preliminary data.</text>
</comment>
<dbReference type="EMBL" id="SDPP02000003">
    <property type="protein sequence ID" value="KAA1375974.1"/>
    <property type="molecule type" value="Genomic_DNA"/>
</dbReference>
<sequence length="480" mass="52499">MDLFVAEDIYESPDLTREFAALLIELDDVEAPFVPQALAYASQPLAVDINRWRALGELAVQFDIYEVAASLLAGFKRWQDPHQLATLATLTSNPNASLELRSHVSQMVDAGGFQDAMTRIVRIRLKELEPASDLERTLDAQSWPGKYRPQTFSAVAPVVYLSDVDAPPDQYWKVAAALVDSGARIRRVSSDLSSLRDQAWASANFPVVVWGGSGRAHWRKLTGFENFPAVQVPPDLRQTLALARLVNDVAAAMPSGVLLDSRRAASFSSTDVFSPELLGEGAFDSAEMIFLGGASRSILQRLAKEALQPAGDRAQHHWAFDQLITLRLIQVFKSRNKHFRGPAQDLTRRLHDIAAASEVTQVAIDVHGQMYTDKGDGFESLVSGQRALDGVLLVDEALKSFKIGGGIVVPDLLRPSPRTAVDPSVLAGTPTIRERRVSARSIAEINLHGIDVLRSAYPELDPTEIGEGLRLGNQILAVRS</sequence>
<reference evidence="1" key="1">
    <citation type="submission" date="2019-09" db="EMBL/GenBank/DDBJ databases">
        <authorList>
            <person name="Li J."/>
        </authorList>
    </citation>
    <scope>NUCLEOTIDE SEQUENCE [LARGE SCALE GENOMIC DNA]</scope>
    <source>
        <strain evidence="1">NRBC 14897</strain>
    </source>
</reference>
<accession>A0A641AM20</accession>
<proteinExistence type="predicted"/>
<evidence type="ECO:0000313" key="1">
    <source>
        <dbReference type="EMBL" id="KAA1375974.1"/>
    </source>
</evidence>
<name>A0A641AM20_9ACTN</name>
<dbReference type="Proteomes" id="UP001515100">
    <property type="component" value="Unassembled WGS sequence"/>
</dbReference>
<dbReference type="AlphaFoldDB" id="A0A641AM20"/>
<dbReference type="RefSeq" id="WP_129185990.1">
    <property type="nucleotide sequence ID" value="NZ_JBHSAH010000001.1"/>
</dbReference>